<sequence length="197" mass="22461">MSAACSRHADDFFNLARRTREKRTVHHHPPHRQLPKNDKRKLREKRKTSNANFISTDGTTSGDDALDHAVAPEQQHHEHTQSGNRLSIFLRKHEQSMTSDLEADCEDNNSTDMDTISSSFNLSQIGTDDGKSDAEPTIQVSEIPESEATVQSLSARVKKLEKQLETLLKINVKLKEENEKYREREHEFCGQGAERLK</sequence>
<dbReference type="OrthoDB" id="5856268at2759"/>
<feature type="compositionally biased region" description="Basic residues" evidence="2">
    <location>
        <begin position="17"/>
        <end position="48"/>
    </location>
</feature>
<gene>
    <name evidence="3" type="ORF">L596_002890</name>
</gene>
<organism evidence="3 4">
    <name type="scientific">Steinernema carpocapsae</name>
    <name type="common">Entomopathogenic nematode</name>
    <dbReference type="NCBI Taxonomy" id="34508"/>
    <lineage>
        <taxon>Eukaryota</taxon>
        <taxon>Metazoa</taxon>
        <taxon>Ecdysozoa</taxon>
        <taxon>Nematoda</taxon>
        <taxon>Chromadorea</taxon>
        <taxon>Rhabditida</taxon>
        <taxon>Tylenchina</taxon>
        <taxon>Panagrolaimomorpha</taxon>
        <taxon>Strongyloidoidea</taxon>
        <taxon>Steinernematidae</taxon>
        <taxon>Steinernema</taxon>
    </lineage>
</organism>
<accession>A0A4U8UUN2</accession>
<dbReference type="EMBL" id="AZBU02000001">
    <property type="protein sequence ID" value="TMS35498.1"/>
    <property type="molecule type" value="Genomic_DNA"/>
</dbReference>
<dbReference type="Proteomes" id="UP000298663">
    <property type="component" value="Unassembled WGS sequence"/>
</dbReference>
<feature type="region of interest" description="Disordered" evidence="2">
    <location>
        <begin position="17"/>
        <end position="66"/>
    </location>
</feature>
<reference evidence="3 4" key="2">
    <citation type="journal article" date="2019" name="G3 (Bethesda)">
        <title>Hybrid Assembly of the Genome of the Entomopathogenic Nematode Steinernema carpocapsae Identifies the X-Chromosome.</title>
        <authorList>
            <person name="Serra L."/>
            <person name="Macchietto M."/>
            <person name="Macias-Munoz A."/>
            <person name="McGill C.J."/>
            <person name="Rodriguez I.M."/>
            <person name="Rodriguez B."/>
            <person name="Murad R."/>
            <person name="Mortazavi A."/>
        </authorList>
    </citation>
    <scope>NUCLEOTIDE SEQUENCE [LARGE SCALE GENOMIC DNA]</scope>
    <source>
        <strain evidence="3 4">ALL</strain>
    </source>
</reference>
<protein>
    <submittedName>
        <fullName evidence="3">Uncharacterized protein</fullName>
    </submittedName>
</protein>
<dbReference type="AlphaFoldDB" id="A0A4U8UUN2"/>
<keyword evidence="1" id="KW-0175">Coiled coil</keyword>
<evidence type="ECO:0000256" key="2">
    <source>
        <dbReference type="SAM" id="MobiDB-lite"/>
    </source>
</evidence>
<proteinExistence type="predicted"/>
<reference evidence="3 4" key="1">
    <citation type="journal article" date="2015" name="Genome Biol.">
        <title>Comparative genomics of Steinernema reveals deeply conserved gene regulatory networks.</title>
        <authorList>
            <person name="Dillman A.R."/>
            <person name="Macchietto M."/>
            <person name="Porter C.F."/>
            <person name="Rogers A."/>
            <person name="Williams B."/>
            <person name="Antoshechkin I."/>
            <person name="Lee M.M."/>
            <person name="Goodwin Z."/>
            <person name="Lu X."/>
            <person name="Lewis E.E."/>
            <person name="Goodrich-Blair H."/>
            <person name="Stock S.P."/>
            <person name="Adams B.J."/>
            <person name="Sternberg P.W."/>
            <person name="Mortazavi A."/>
        </authorList>
    </citation>
    <scope>NUCLEOTIDE SEQUENCE [LARGE SCALE GENOMIC DNA]</scope>
    <source>
        <strain evidence="3 4">ALL</strain>
    </source>
</reference>
<keyword evidence="4" id="KW-1185">Reference proteome</keyword>
<name>A0A4U8UUN2_STECR</name>
<feature type="compositionally biased region" description="Polar residues" evidence="2">
    <location>
        <begin position="49"/>
        <end position="62"/>
    </location>
</feature>
<evidence type="ECO:0000313" key="3">
    <source>
        <dbReference type="EMBL" id="TMS35498.1"/>
    </source>
</evidence>
<feature type="coiled-coil region" evidence="1">
    <location>
        <begin position="143"/>
        <end position="184"/>
    </location>
</feature>
<comment type="caution">
    <text evidence="3">The sequence shown here is derived from an EMBL/GenBank/DDBJ whole genome shotgun (WGS) entry which is preliminary data.</text>
</comment>
<evidence type="ECO:0000256" key="1">
    <source>
        <dbReference type="SAM" id="Coils"/>
    </source>
</evidence>
<evidence type="ECO:0000313" key="4">
    <source>
        <dbReference type="Proteomes" id="UP000298663"/>
    </source>
</evidence>